<evidence type="ECO:0000256" key="1">
    <source>
        <dbReference type="SAM" id="MobiDB-lite"/>
    </source>
</evidence>
<dbReference type="InterPro" id="IPR008638">
    <property type="entry name" value="FhaB/CdiA-like_TPS"/>
</dbReference>
<evidence type="ECO:0000313" key="4">
    <source>
        <dbReference type="EMBL" id="VFR77625.1"/>
    </source>
</evidence>
<accession>A0A484TVP2</accession>
<protein>
    <submittedName>
        <fullName evidence="4">Filamentous haemagglutinin family outer membrane protein associated with VreARI signalling system</fullName>
    </submittedName>
</protein>
<feature type="region of interest" description="Disordered" evidence="1">
    <location>
        <begin position="3688"/>
        <end position="3708"/>
    </location>
</feature>
<proteinExistence type="predicted"/>
<dbReference type="Pfam" id="PF12545">
    <property type="entry name" value="DUF3739"/>
    <property type="match status" value="1"/>
</dbReference>
<dbReference type="NCBIfam" id="TIGR01901">
    <property type="entry name" value="adhes_NPXG"/>
    <property type="match status" value="1"/>
</dbReference>
<dbReference type="SMART" id="SM00912">
    <property type="entry name" value="Haemagg_act"/>
    <property type="match status" value="1"/>
</dbReference>
<dbReference type="InterPro" id="IPR050909">
    <property type="entry name" value="Bact_Autotransporter_VF"/>
</dbReference>
<feature type="region of interest" description="Disordered" evidence="1">
    <location>
        <begin position="1"/>
        <end position="25"/>
    </location>
</feature>
<dbReference type="InterPro" id="IPR011050">
    <property type="entry name" value="Pectin_lyase_fold/virulence"/>
</dbReference>
<dbReference type="InterPro" id="IPR021026">
    <property type="entry name" value="Filamn_hemagglutn_DUF3739"/>
</dbReference>
<feature type="domain" description="Filamentous haemagglutinin FhaB/tRNA nuclease CdiA-like TPS" evidence="2">
    <location>
        <begin position="145"/>
        <end position="259"/>
    </location>
</feature>
<dbReference type="Gene3D" id="2.160.20.10">
    <property type="entry name" value="Single-stranded right-handed beta-helix, Pectin lyase-like"/>
    <property type="match status" value="1"/>
</dbReference>
<reference evidence="4" key="1">
    <citation type="submission" date="2019-03" db="EMBL/GenBank/DDBJ databases">
        <authorList>
            <person name="Danneels B."/>
        </authorList>
    </citation>
    <scope>NUCLEOTIDE SEQUENCE</scope>
</reference>
<organism evidence="4">
    <name type="scientific">plant metagenome</name>
    <dbReference type="NCBI Taxonomy" id="1297885"/>
    <lineage>
        <taxon>unclassified sequences</taxon>
        <taxon>metagenomes</taxon>
        <taxon>organismal metagenomes</taxon>
    </lineage>
</organism>
<evidence type="ECO:0000313" key="3">
    <source>
        <dbReference type="EMBL" id="VFR45236.1"/>
    </source>
</evidence>
<feature type="region of interest" description="Disordered" evidence="1">
    <location>
        <begin position="3650"/>
        <end position="3669"/>
    </location>
</feature>
<gene>
    <name evidence="3" type="ORF">ANT2_0802</name>
    <name evidence="4" type="ORF">ANT3_0803</name>
</gene>
<dbReference type="EMBL" id="CAADID010000025">
    <property type="protein sequence ID" value="VFR77625.1"/>
    <property type="molecule type" value="Genomic_DNA"/>
</dbReference>
<dbReference type="InterPro" id="IPR012334">
    <property type="entry name" value="Pectin_lyas_fold"/>
</dbReference>
<dbReference type="EMBL" id="CAADIG010000018">
    <property type="protein sequence ID" value="VFR45236.1"/>
    <property type="molecule type" value="Genomic_DNA"/>
</dbReference>
<dbReference type="SUPFAM" id="SSF51126">
    <property type="entry name" value="Pectin lyase-like"/>
    <property type="match status" value="1"/>
</dbReference>
<evidence type="ECO:0000259" key="2">
    <source>
        <dbReference type="SMART" id="SM00912"/>
    </source>
</evidence>
<dbReference type="PANTHER" id="PTHR12338:SF5">
    <property type="entry name" value="ANTIGEN 43-RELATED"/>
    <property type="match status" value="1"/>
</dbReference>
<name>A0A484TVP2_9ZZZZ</name>
<sequence>MTSFVPSSCSPRSRLRSRRAPQAGASVPGLALTPLATVLAALLMGGAPDSHASGNWFAAQRGNVEGAARPAVRVPAVGTPQARAQTQQARRQMENLARSAQVIAAQNAAQDAARRAAQAANGDIPDGLARGGLAVDTASATAGWVGALAARQSTTSGRTEVVVEQVASKAILNWESFNVGRNTTVHFDQRAGTAASGANDWVVLNRINDPSGQPSRIAGQIRAEGAVYLINRNGVIFHGSSQVNARNLVAASLKLSDEQFRKGINSPSNHDLGAGTGYAIPTFGEHAGEAISPFGTAPSFEPGAAPAPVEVEAGARLEAHAGGKIMLFAPKVLNAGGLAAPDGQVILAAGENIFLKTITSVSNEGAPNEVRGLDVAVSSPYPRNLTYYQLTGHFMSQPRAEIRERVLDVMDARAREVGYEVRNDGVVSAERGNITVHGLDVTQRGVLHASTALNNRNGSIHLRAWGQGMMSFADSTNEMRSWSSGTLTLGAGSVTQVLPDAGDTSEIEAAALATRYVPGSVRLYGKLVSFEGASTVRVPAGTIDVQAAGNALGIQESARGLRDGSARGGRIYLADQAFLSTAGLQEVGVPMARNFVAVELRINELRDSPMQRDGWLRGQKLVVDRRVAGSHGAGPMSGVEWIMGDDGVAVPGAWVGTPLADVSGWVGVGKTDLAELSTRGGGISLVNAEGDIITRAGALLDVAGGSVRYGDGLNTASRLLGSDGRIHEIGAAPLDVSYIGLAGSYAVAHGRWGVTRRWFDPLQGGRALHEPGYLEGRAAGEIEIKAGLGLVLDGDIWAGRLPEGRTPGRVPVEGGTLTIGGGSFSDTSWSLSSLVLSAGERGLLPASFGIDTVLDKDRSDPLAKDEMGQTRPTKRTYLSDAMLNASGLGEMNLNVTRDVVMDADARLVLAQGAALNLSAVEGSSVDMKVDGQVRAPGGTLIVETRGGTLQMGARSVLDVSGSWLNDSLDGQRAEATAIDGGTIALLQLSVEGGDLRVEAGARLDVSGGGQVRVGSRGRPALTAGDAGVLRVGQLDALSGLQGLDLRAYAAGEGGVLALGIGANVQLGGDPSAAGPDTVVLPASLYGDRGFHTLDVAGLGDGTITLPAGVQLTHRRVAVDVEDGGYGNLPTGAAITDAGGLTTGRPDQQLTWAPGGLSLSARRVEIGEGALLRLAPRASLDLGSTVESIDTLVLRGTLDAPAGRITVHARQTDMHAGASLLARGVALIHRDASGLRGGKVLPGGDITLYGELAMPRGALIDVSGAEGEIDAVRANGFVASRQTLRWPSDAGRIRISGVGTLEGTFLGQAGGPGAAGGGLEIGYAAPAGNGPAPIEQIKETLKWLDPDCYGLAGNGVCDYADWREALGVDYAPAFSWALPPGMTMILPLELESLLGGGSSHAMMISDRAAGAGPAPQPVNPVDYGLTPDVLDAFRDNVFYTDVLRDGLAAPGRPYALVLRPGALASGGFADLSVSSSQSAIQLDGVALSLGRSISLHGVVAGMNGTDSRLSAPMISLGLGAPDSTAPARAETGLAGRLSLDAQVIEVRGGINRSGGARITGYAESRLRADAIRYVGTPLETALMDVDGTLQLAAGVVHADSGVQVEVRAGDAIQVTRAGAEGGAPLSAGSSLTLRAPVIEQNGVLRAPHGQIVLEATERLVLGPDSLTSVSGAGVHTLYGTLRNGEQWLDPTRQILDESNPLDGLLLAPPEKRILLQAPDVALTPGGRVDIAGGGDLQAWEFVPGPGGSHDVLARPGTYAILPQGPRYAPVPGTDSAERLWLPGGPGLAAGWYTLLPARYALLPGAYAVRVAGDATLGVAAAGGVARLADGSLVMAGRRGNGLDGSSAFQEQAWQIMPGATVRAYTEYNEAGANGYFSSQAFRLTRYRQSGVNIVTPRLPRDGGAVVFDARQSLTLDGSLHSVAAPGGRGGLVDIAGSKIALVGAGHDAADLRADGFLLIDTSRLSSFGAGSLLVGGTRRGGELGLDVSVTATDVVVRNGADSVLWGPEILLAASEQLGIEAGSQVEARGGLTADATDLVMLPQQAAQYDDGGTPGLPEDDTLLAPARDWGALLRVSNGAPNRVLRDGVDSSTGGWVRIGERARLAGGEALLIDATRRTDMAPSAILSGQALTVSAGRVGFGGGEGLVLDADALAQLSDTRSLTLRSYTGFDFHQSVDLQAAGLRTVVFDGAGFAGHGDQAVTLRGARVTLANSTGATAPLGTGQGALTVLADTLVLGEGAKTLSGFGEVLLQGDAGIVGSGQGSLDAGSADVVLRTPVLAGEDAADMSLRTSGTLRLTAGGAAPADGSGLGARLSLSGAQLRVDGHIAARGGAIALTASSGDLLLEDGARLDAAGVGKVFHDLVEYVDAGQVSLTSVGGAVRLAAGSVVELSGVAAGASAGKLAMVADLGVTLDGVLRAQAGPGGQGGALTLDIDRLPDYAVLAQRLNDAGFSRARHLRVRDGDVHVDGLTRVHDFSLLADRGVIRVDGTIDARSPYGGKVRLVGGAGFAMTSAGNILAGATEAVGSGRVTLEAAGGRVDIAGGQVDVGGGDGGRVRISALRMPGNQDLAVDRLQLEVRGDRARVLEGLMRYDTSDVDAVRAQAVAQASAFGAQGGAIASRLGGASGFAVMPAIELASQGDLTLSSDWNLHADFPALRLGSLTLRAAGDLRVLGHLSDGFDLAGREGVLQEGQSWDLSLVAGADLAAIDRLALRPAAALSAGRGSVVLGTPDTDPDASVDTGTGRHVRTGTGDLFLRAGRDVTLAHKASVLYTAGRRDADATLGGVFSTGRADAVYAIEGGNLDISAQGSISAQPSGQRFVEWLNRQGNVNKLLYFGAYDVGEGSYDENWHWVPALRAPEQSSWWVRHGAFEQGVGALGGGNVSVSAGADLVNLLVVQPTNMRMGGGLALGQAMTPHLRNGGAFEVEAGGAILGGQYYVARGAGRITAARTGVGHAVSVTREDWPSSRVHKLDLAPVLALGDATLSLRTAGDLVLQTVVDPLMVRYGPDGLGEITRHHGAKMNGYTARSALELVSTGGNVTLTNQADFIFRDVTLTTATTEQDFLIGDGGNLFPARLRVSALNGDLSLQGPLKMAPGVVNDLRIAVGGDLDFSTVLIDRLSRDAQRMGLKVPGIYMAYTPLALMPSPYAPTHEQGEHQLGPIDDILRNPIQPNDLAARNPDVLDLRDDMDASRVYAQGSITGLRMRANEQTWVRAGVDIRGIELLGRNLRATDVTLLEAGNDILHLRTDLNPYAVNDIEIQGPGLLVMAAGRDIYANALRVATLGSHEGYDPNNRPLPGRKVNGLPEQGAGITLMAGLAGAADYAAFESAYLDPARVAAMPDYLTETGPEGTRLPIYLSDLVQTRADGFAKTVRRGLVSYMETLTGERLAPMDAWARYQALPALAREAFLRQAFLLELRDAGRDQNEPGVDELPRNGGYNRGHAAVRTLFPGDAWRGDITANNLMVRTYLGGDINVFTPGGGLQVAALGAEVPAGFGLVTLASGHINVFARDDITVNRSRLLSFVPEATRQGSDQILWSTRGDIDAGRGAKTVRVPSSPEVLTDEDANTVVRERADMSGSGIGTVGDGDVDLVAPEGTVNAGDAGIRVAGNLNIAALQVLNAANIEVQGESKGVPLAVVVDTGALTSASAASSSAASAAQESVQRQRSEARRNLPSIISVQILGFGDAPAGEDVRKQGERHSSAPPDGMMETLAAGKLSASARARLTEEEARQMGL</sequence>
<dbReference type="Pfam" id="PF05860">
    <property type="entry name" value="TPS"/>
    <property type="match status" value="1"/>
</dbReference>
<dbReference type="PANTHER" id="PTHR12338">
    <property type="entry name" value="AUTOTRANSPORTER"/>
    <property type="match status" value="1"/>
</dbReference>
<feature type="compositionally biased region" description="Basic and acidic residues" evidence="1">
    <location>
        <begin position="3691"/>
        <end position="3701"/>
    </location>
</feature>